<dbReference type="STRING" id="796925.A0A137PCC8"/>
<proteinExistence type="inferred from homology"/>
<dbReference type="PANTHER" id="PTHR24322">
    <property type="entry name" value="PKSB"/>
    <property type="match status" value="1"/>
</dbReference>
<dbReference type="AlphaFoldDB" id="A0A137PCC8"/>
<evidence type="ECO:0000313" key="5">
    <source>
        <dbReference type="Proteomes" id="UP000070444"/>
    </source>
</evidence>
<name>A0A137PCC8_CONC2</name>
<keyword evidence="2" id="KW-0560">Oxidoreductase</keyword>
<evidence type="ECO:0000256" key="3">
    <source>
        <dbReference type="RuleBase" id="RU000363"/>
    </source>
</evidence>
<dbReference type="Proteomes" id="UP000070444">
    <property type="component" value="Unassembled WGS sequence"/>
</dbReference>
<dbReference type="PANTHER" id="PTHR24322:SF736">
    <property type="entry name" value="RETINOL DEHYDROGENASE 10"/>
    <property type="match status" value="1"/>
</dbReference>
<dbReference type="OrthoDB" id="10253736at2759"/>
<dbReference type="Pfam" id="PF00106">
    <property type="entry name" value="adh_short"/>
    <property type="match status" value="1"/>
</dbReference>
<keyword evidence="5" id="KW-1185">Reference proteome</keyword>
<organism evidence="4 5">
    <name type="scientific">Conidiobolus coronatus (strain ATCC 28846 / CBS 209.66 / NRRL 28638)</name>
    <name type="common">Delacroixia coronata</name>
    <dbReference type="NCBI Taxonomy" id="796925"/>
    <lineage>
        <taxon>Eukaryota</taxon>
        <taxon>Fungi</taxon>
        <taxon>Fungi incertae sedis</taxon>
        <taxon>Zoopagomycota</taxon>
        <taxon>Entomophthoromycotina</taxon>
        <taxon>Entomophthoromycetes</taxon>
        <taxon>Entomophthorales</taxon>
        <taxon>Ancylistaceae</taxon>
        <taxon>Conidiobolus</taxon>
    </lineage>
</organism>
<reference evidence="4 5" key="1">
    <citation type="journal article" date="2015" name="Genome Biol. Evol.">
        <title>Phylogenomic analyses indicate that early fungi evolved digesting cell walls of algal ancestors of land plants.</title>
        <authorList>
            <person name="Chang Y."/>
            <person name="Wang S."/>
            <person name="Sekimoto S."/>
            <person name="Aerts A.L."/>
            <person name="Choi C."/>
            <person name="Clum A."/>
            <person name="LaButti K.M."/>
            <person name="Lindquist E.A."/>
            <person name="Yee Ngan C."/>
            <person name="Ohm R.A."/>
            <person name="Salamov A.A."/>
            <person name="Grigoriev I.V."/>
            <person name="Spatafora J.W."/>
            <person name="Berbee M.L."/>
        </authorList>
    </citation>
    <scope>NUCLEOTIDE SEQUENCE [LARGE SCALE GENOMIC DNA]</scope>
    <source>
        <strain evidence="4 5">NRRL 28638</strain>
    </source>
</reference>
<dbReference type="InterPro" id="IPR002347">
    <property type="entry name" value="SDR_fam"/>
</dbReference>
<dbReference type="PRINTS" id="PR00080">
    <property type="entry name" value="SDRFAMILY"/>
</dbReference>
<comment type="similarity">
    <text evidence="1 3">Belongs to the short-chain dehydrogenases/reductases (SDR) family.</text>
</comment>
<accession>A0A137PCC8</accession>
<evidence type="ECO:0000256" key="1">
    <source>
        <dbReference type="ARBA" id="ARBA00006484"/>
    </source>
</evidence>
<protein>
    <submittedName>
        <fullName evidence="4">NAD(P)-binding protein</fullName>
    </submittedName>
</protein>
<sequence length="251" mass="28413">GATGLGKSIVHKLNAKGAIVAVLDVVPLDYQLENVHYFKCNVLFSEEIKNVINDVVEKVGKPTILINNAGVVKTANTFDKIPDEEIDMVLGINLNAPMHFCRYVLPMMIEQEVGHIVNIASILGHVAPAFLAAYCSSKAGFISFHESILNDLQISYPDCSIKTTLVMPGKLTTKLFIEAQNFDTFWMPEQEPEPLAEWIVDELEIHRHHEIKCPTYGHSFPLLRFFDVGMRRFLYKLTRANDYMINYVDKK</sequence>
<dbReference type="InterPro" id="IPR036291">
    <property type="entry name" value="NAD(P)-bd_dom_sf"/>
</dbReference>
<evidence type="ECO:0000313" key="4">
    <source>
        <dbReference type="EMBL" id="KXN72625.1"/>
    </source>
</evidence>
<feature type="non-terminal residue" evidence="4">
    <location>
        <position position="1"/>
    </location>
</feature>
<dbReference type="EMBL" id="KQ964450">
    <property type="protein sequence ID" value="KXN72625.1"/>
    <property type="molecule type" value="Genomic_DNA"/>
</dbReference>
<dbReference type="OMA" id="NDYMINY"/>
<dbReference type="SUPFAM" id="SSF51735">
    <property type="entry name" value="NAD(P)-binding Rossmann-fold domains"/>
    <property type="match status" value="1"/>
</dbReference>
<dbReference type="GO" id="GO:0016616">
    <property type="term" value="F:oxidoreductase activity, acting on the CH-OH group of donors, NAD or NADP as acceptor"/>
    <property type="evidence" value="ECO:0007669"/>
    <property type="project" value="TreeGrafter"/>
</dbReference>
<evidence type="ECO:0000256" key="2">
    <source>
        <dbReference type="ARBA" id="ARBA00023002"/>
    </source>
</evidence>
<dbReference type="Gene3D" id="3.40.50.720">
    <property type="entry name" value="NAD(P)-binding Rossmann-like Domain"/>
    <property type="match status" value="1"/>
</dbReference>
<dbReference type="PRINTS" id="PR00081">
    <property type="entry name" value="GDHRDH"/>
</dbReference>
<gene>
    <name evidence="4" type="ORF">CONCODRAFT_36674</name>
</gene>